<reference evidence="1" key="1">
    <citation type="submission" date="2021-01" db="EMBL/GenBank/DDBJ databases">
        <authorList>
            <person name="Kaushik A."/>
        </authorList>
    </citation>
    <scope>NUCLEOTIDE SEQUENCE</scope>
    <source>
        <strain evidence="1">AG6-10EEA</strain>
    </source>
</reference>
<dbReference type="EMBL" id="CAJMXA010000697">
    <property type="protein sequence ID" value="CAE6439940.1"/>
    <property type="molecule type" value="Genomic_DNA"/>
</dbReference>
<gene>
    <name evidence="1" type="ORF">RDB_LOCUS35636</name>
</gene>
<comment type="caution">
    <text evidence="1">The sequence shown here is derived from an EMBL/GenBank/DDBJ whole genome shotgun (WGS) entry which is preliminary data.</text>
</comment>
<evidence type="ECO:0000313" key="1">
    <source>
        <dbReference type="EMBL" id="CAE6439940.1"/>
    </source>
</evidence>
<organism evidence="1 2">
    <name type="scientific">Rhizoctonia solani</name>
    <dbReference type="NCBI Taxonomy" id="456999"/>
    <lineage>
        <taxon>Eukaryota</taxon>
        <taxon>Fungi</taxon>
        <taxon>Dikarya</taxon>
        <taxon>Basidiomycota</taxon>
        <taxon>Agaricomycotina</taxon>
        <taxon>Agaricomycetes</taxon>
        <taxon>Cantharellales</taxon>
        <taxon>Ceratobasidiaceae</taxon>
        <taxon>Rhizoctonia</taxon>
    </lineage>
</organism>
<dbReference type="AlphaFoldDB" id="A0A8H2Y198"/>
<protein>
    <recommendedName>
        <fullName evidence="3">F-box domain-containing protein</fullName>
    </recommendedName>
</protein>
<name>A0A8H2Y198_9AGAM</name>
<accession>A0A8H2Y198</accession>
<proteinExistence type="predicted"/>
<evidence type="ECO:0008006" key="3">
    <source>
        <dbReference type="Google" id="ProtNLM"/>
    </source>
</evidence>
<sequence>MLSTVTQSTLIQSTTIQQWEEANALLANACSRFVDLSTLLLTQYTAHDKYSGDLAARIDSSFDYFQTVLDRQLVFAQAALAKTRNNLASCILSLPRETLSQIFLDVVFDPKDERYPSTGTVHIEHRVALIYHRLYSLIGVCAAWKEVALNCRALWSVVSLADPFSGKPRPISTNLSLERAGEKGLCLVAPLAEISSRGLRPLGGQLSRFSIFNIWEYPNANVSLPNFLEMLLEQAITPGTISMLSLGCSNKYTHSPRSKEPSQFLNNRLGRFEVDFIQLIQSLSVLLLQAVALDWKATSFTSLVALQIAEISLGFQPGIDAFLLALSSATELRDLKIITIRGISEGRGVMPTKKLSLLKLESLYFEDLPFNILEIFITTIAPGSYHLTVNLFPNFFQSESASDIFESPQVVVAIDDEICALLGRVTIHKLMLLKGNWGLWESTTGLRSLLKSLPTVKILVLDGFELDQDLLKALEKPSKSQVTRSPEFETLEFHCTTIKFPLEALRHGFKSLLASHRIKRLVLGRSYEDESKELAGGEFDGLVEWLKAQISHLSLYEDQTSGPEMYDKWQLWDGWYPETH</sequence>
<dbReference type="Proteomes" id="UP000663853">
    <property type="component" value="Unassembled WGS sequence"/>
</dbReference>
<evidence type="ECO:0000313" key="2">
    <source>
        <dbReference type="Proteomes" id="UP000663853"/>
    </source>
</evidence>